<dbReference type="FunFam" id="2.130.10.10:FF:000562">
    <property type="entry name" value="DNA damage-binding protein CMR1"/>
    <property type="match status" value="1"/>
</dbReference>
<dbReference type="InterPro" id="IPR036420">
    <property type="entry name" value="BRCT_dom_sf"/>
</dbReference>
<dbReference type="GO" id="GO:0015031">
    <property type="term" value="P:protein transport"/>
    <property type="evidence" value="ECO:0007669"/>
    <property type="project" value="UniProtKB-KW"/>
</dbReference>
<evidence type="ECO:0000256" key="2">
    <source>
        <dbReference type="ARBA" id="ARBA00004496"/>
    </source>
</evidence>
<dbReference type="EMBL" id="MU839838">
    <property type="protein sequence ID" value="KAK1752845.1"/>
    <property type="molecule type" value="Genomic_DNA"/>
</dbReference>
<feature type="region of interest" description="Disordered" evidence="25">
    <location>
        <begin position="1942"/>
        <end position="1961"/>
    </location>
</feature>
<evidence type="ECO:0000256" key="25">
    <source>
        <dbReference type="SAM" id="MobiDB-lite"/>
    </source>
</evidence>
<comment type="caution">
    <text evidence="29">The sequence shown here is derived from an EMBL/GenBank/DDBJ whole genome shotgun (WGS) entry which is preliminary data.</text>
</comment>
<keyword evidence="10" id="KW-0813">Transport</keyword>
<feature type="compositionally biased region" description="Acidic residues" evidence="25">
    <location>
        <begin position="1301"/>
        <end position="1310"/>
    </location>
</feature>
<evidence type="ECO:0000256" key="1">
    <source>
        <dbReference type="ARBA" id="ARBA00002653"/>
    </source>
</evidence>
<sequence length="2885" mass="320731">MSAFERKRLENIANNNAILSTISIAADKIIPKPVTKPVRRAATPRTKRETVKREAPRPTRQSSRLAGLDADAGVLKRKAEVDAEAELDKAKAKKLRVSGDLNLGDITVEGRKWEAGLDGLDGLKGLSSGLSVRGAQPGVRTFKEEDLEDTSDESLKGLRLRMGNLKLYEKWAVNDIKIVPQRVYAMGFHPTEEKPIIFAGDKEGAMGVFDASQEAPEVDDDDEAADYPDPVISAFKTHSRTITSFLFSPSDAKKVYSASYDSSIRKLDLEKGISTEVFAPADSDDELPISAMDMPSTDSNVVLFSTLHGSLGRHDLRTKAVEAEIWTLTDQKIGGFSLHPVHSHLVATASLDRTLKIWDLRKMVGKGDLRHPALLGEHGSRLSVSHASWSRAGHVATSSYDDLIKIYAFRDAGEWEAGVDLSDKQMTPVRQIPHNNQTGRWVTILKPQWQMNPQDGFHKFVIGNMNRFVDVFAADGEQLAQLGGDGITAVPAVAHFHPTKDWVAGASPAAARATAHPPSHGNLAASQLSQSQHPEFLSSTPPIRSPGPNLDEHPARRVSRKLQKKRRDGEHTPTMELPERLKDHGDPADSEEEVLRPQGYSGGMFMNMNQSIFGLIAAAGSQVDFADRFEAQSSDEEEEGENAMAMTIAGHKGSARRVDFAPKAEGRHKKRLSESRFLRAVPGLSRLSSKSKSSKHQKGKPATEDNIREEHDDGSGTPISATDSPAPSIEVTRTEGRLAPVMSRMLEARALMAARPSFDLERPSGEQQRDMDGSETSPTELSKKLKEIFEFEEPEEVIEEYPCWLLQHVLLQGYMYITSRHIAFYAYLPKKANEVAKSGYLSKCGKRNPKYNRYWFRLKGDVLSYYRDPQDVYFPSGQIDLRYGISATITDKDKDAVHFVVTTHHRSYNFRADSAQSAKEWVKSLQRVIFRSHNDGDSVKISLPIDNIIDIEETQMLDFADTCKIRVIDNDETYAVDEYFFSFFSFGREALNVLKILIDDSSAQTPAAKELPKVLEGDELSSSKELDGAAFRTPERAPRPPNVRTAKLSEGVRATLSPISPGSQNHSPSPRASGDFTRSSFDALRPFGRRSLDINQIAGLRQESPRRSFSGSRRSLNKHGLADSAVRPDKPGSSDSYVQSLEDPSQASISALVASGSSEEQSPSQILRRSDVFRSPTIRRSASASRSLEPGSHTNRPNVERYHTADFGRLPARHAATTGHVVDPGAGELDGALATPTLQSIAKMGGYPFQKANAIMGYLDRTSRRMSTLLATESMGYVEKVSGMWKGGKKHYDDPSGLKTDEEEIEDDPEERANSEARFQAHFALPETEKLQAAYFGYMMRVLPLYGKIYIGDRHFCFRSLLPGTRTKLILPFKDIENVDSEKGFRFGYAGLVVVIRGHEELFFEFGKAEIRDDCSITILRNLEATRYLRESSLLDRDEMENAQAAVAERDALQEARNDEFPDHEIRLPRQASGISEAPTILFDDGKASILNFKPTNPLRVTCLTIGSRGDVQPYIALCKKLLEEGHRPRIATHGEFKDWIESHGIEFASVGGDPSELMRICIQNGTFTWAFLREANSKFRGWLDELLASAWEACQGSDLLIESPSAMAGIHIAEALGIPYFRAFTMPWTRTRAYPHAFIMPSQKMGGAYNYVTYVMFDNVFWKAMAHQVNRWRNTMLKLPNTNLEKLQINKVPFLYNFSPFVVPPPLDYSDWIRVTGYWFLDEGGEKWQPPADLMAFIEKARKDDKKIVYVGFGSIIVPDPAKMTQEVIDAVLKADVRCILSKGWSDRLEPAGAKKEPADSGKRPEPVLPPEIFQIKSAPHDWLFKQIDAAAHHGGSGTTGASLRAGIPTIIRPFFGDQFFFGSRVEDLGVGICLKKWGANSFARALWEATHSQRMIVKARVLGEQIRKENGVETAIQCIYRDLEYAKNLIRSKAGKSSARRESAAADGADAEIDDDDDEEESWTFVGADAETADDLSAEALVRKSRNAKSTATLDARFLRDGNVSCNAAQPARSDKFCRSWTAMSKTIRLGNRLRYPITIVRLLKQPGSAIKKQEPLLQYSFKWMKTVGDTIRDDTWEEEQTTIADWGSPVDGDLEQWIVREGEVIQRDVPCLVAKEACSHEIQFQGLCAMCGKDMTEVSWAAESQDTSRAPISMVHDQTSLTVSQVQAQRTEQELQLRLLQSRKLSLVVDLDQTIIHACIDPTVGEWQQDPNNPNYESVKDVGSFQLEDGPRGLTKGCWYYIKMRPGLKAFLQHISEMYELHVYTMGTRAYAQAVARIVDPDQKLFGNRVISRDENGNIFAKSLQRLFPVSTNMVVIIDDRSDVWPRNRPNLIKVMPYDFFRGIGDINSSFLPKRQDLLTPSPAATEAVVNGASLAAADKKENGTSNADAAKGSAAEELVATTGGGDVTVTKRQVEEQERNLEKQLKDRPLQVLQEMQDKEDEEAERASTHSEDGEDTPPSSQPQHRHQVLRDDDNELEFLEQHLTRLHKTYYDEYDRKRSEHDVGGNVDLSSVPDVGETLDTIKSQAMRGVRVVLTGIIPNGMRVEQSEIGQQLISFGAIIMPKVSRHVTHVVMSTLRPFTEKLRQAAKIPTIKIVNQGWLAACFSQWAVVDETPFLYEVDMAKWPRDKGPERDADSKRANGRTLKLKAPRLNLVSTSGETRDLEEDSDDEESDGDSDGDEQDVMPDDIEDGQLSPIDGLKTFNWGSVDAELDEFLASGSDDDEDDDDEEATGTEAPTDDERGASRKRKFEGEEDDDGGDGGTDSERASTQDESSVPGRRGSQAKKLRRTKSVRGTSSLRNQYVSDADGDGDGNSSLPTPHTGDEQDVALMKKATVLPQDAAEDGIDDLNDAELEAELEAEFMAELEATPVEADDMHPEKG</sequence>
<dbReference type="Gene3D" id="3.40.50.1000">
    <property type="entry name" value="HAD superfamily/HAD-like"/>
    <property type="match status" value="1"/>
</dbReference>
<feature type="domain" description="BRCT" evidence="27">
    <location>
        <begin position="2527"/>
        <end position="2622"/>
    </location>
</feature>
<name>A0AAJ0B7V5_9PEZI</name>
<evidence type="ECO:0000256" key="17">
    <source>
        <dbReference type="ARBA" id="ARBA00022927"/>
    </source>
</evidence>
<dbReference type="GO" id="GO:0034045">
    <property type="term" value="C:phagophore assembly site membrane"/>
    <property type="evidence" value="ECO:0007669"/>
    <property type="project" value="UniProtKB-SubCell"/>
</dbReference>
<dbReference type="PANTHER" id="PTHR48050">
    <property type="entry name" value="STEROL 3-BETA-GLUCOSYLTRANSFERASE"/>
    <property type="match status" value="1"/>
</dbReference>
<evidence type="ECO:0000256" key="20">
    <source>
        <dbReference type="ARBA" id="ARBA00023136"/>
    </source>
</evidence>
<dbReference type="PROSITE" id="PS00678">
    <property type="entry name" value="WD_REPEATS_1"/>
    <property type="match status" value="1"/>
</dbReference>
<feature type="compositionally biased region" description="Acidic residues" evidence="25">
    <location>
        <begin position="2714"/>
        <end position="2736"/>
    </location>
</feature>
<feature type="region of interest" description="Disordered" evidence="25">
    <location>
        <begin position="1288"/>
        <end position="1313"/>
    </location>
</feature>
<gene>
    <name evidence="29" type="ORF">QBC47DRAFT_424281</name>
</gene>
<feature type="compositionally biased region" description="Basic and acidic residues" evidence="25">
    <location>
        <begin position="1290"/>
        <end position="1300"/>
    </location>
</feature>
<feature type="compositionally biased region" description="Polar residues" evidence="25">
    <location>
        <begin position="1178"/>
        <end position="1197"/>
    </location>
</feature>
<dbReference type="SUPFAM" id="SSF53756">
    <property type="entry name" value="UDP-Glycosyltransferase/glycogen phosphorylase"/>
    <property type="match status" value="1"/>
</dbReference>
<evidence type="ECO:0000256" key="11">
    <source>
        <dbReference type="ARBA" id="ARBA00022490"/>
    </source>
</evidence>
<feature type="compositionally biased region" description="Acidic residues" evidence="25">
    <location>
        <begin position="1951"/>
        <end position="1961"/>
    </location>
</feature>
<dbReference type="InterPro" id="IPR036322">
    <property type="entry name" value="WD40_repeat_dom_sf"/>
</dbReference>
<feature type="compositionally biased region" description="Polar residues" evidence="25">
    <location>
        <begin position="1057"/>
        <end position="1080"/>
    </location>
</feature>
<feature type="compositionally biased region" description="Polar residues" evidence="25">
    <location>
        <begin position="524"/>
        <end position="542"/>
    </location>
</feature>
<dbReference type="Proteomes" id="UP001239445">
    <property type="component" value="Unassembled WGS sequence"/>
</dbReference>
<keyword evidence="19" id="KW-0238">DNA-binding</keyword>
<evidence type="ECO:0000256" key="5">
    <source>
        <dbReference type="ARBA" id="ARBA00006962"/>
    </source>
</evidence>
<feature type="compositionally biased region" description="Basic residues" evidence="25">
    <location>
        <begin position="2786"/>
        <end position="2796"/>
    </location>
</feature>
<dbReference type="GO" id="GO:0005975">
    <property type="term" value="P:carbohydrate metabolic process"/>
    <property type="evidence" value="ECO:0007669"/>
    <property type="project" value="InterPro"/>
</dbReference>
<feature type="compositionally biased region" description="Basic and acidic residues" evidence="25">
    <location>
        <begin position="701"/>
        <end position="714"/>
    </location>
</feature>
<keyword evidence="11" id="KW-0963">Cytoplasm</keyword>
<dbReference type="GO" id="GO:0004721">
    <property type="term" value="F:phosphoprotein phosphatase activity"/>
    <property type="evidence" value="ECO:0007669"/>
    <property type="project" value="InterPro"/>
</dbReference>
<dbReference type="InterPro" id="IPR004274">
    <property type="entry name" value="FCP1_dom"/>
</dbReference>
<dbReference type="SMART" id="SM00233">
    <property type="entry name" value="PH"/>
    <property type="match status" value="1"/>
</dbReference>
<dbReference type="Gene3D" id="3.40.50.2000">
    <property type="entry name" value="Glycogen Phosphorylase B"/>
    <property type="match status" value="2"/>
</dbReference>
<evidence type="ECO:0000256" key="21">
    <source>
        <dbReference type="ARBA" id="ARBA00029843"/>
    </source>
</evidence>
<evidence type="ECO:0000256" key="14">
    <source>
        <dbReference type="ARBA" id="ARBA00022679"/>
    </source>
</evidence>
<dbReference type="SUPFAM" id="SSF56784">
    <property type="entry name" value="HAD-like"/>
    <property type="match status" value="1"/>
</dbReference>
<keyword evidence="16" id="KW-0227">DNA damage</keyword>
<feature type="compositionally biased region" description="Basic and acidic residues" evidence="25">
    <location>
        <begin position="758"/>
        <end position="772"/>
    </location>
</feature>
<evidence type="ECO:0000256" key="12">
    <source>
        <dbReference type="ARBA" id="ARBA00022574"/>
    </source>
</evidence>
<evidence type="ECO:0000256" key="7">
    <source>
        <dbReference type="ARBA" id="ARBA00017894"/>
    </source>
</evidence>
<dbReference type="GO" id="GO:0016125">
    <property type="term" value="P:sterol metabolic process"/>
    <property type="evidence" value="ECO:0007669"/>
    <property type="project" value="TreeGrafter"/>
</dbReference>
<feature type="region of interest" description="Disordered" evidence="25">
    <location>
        <begin position="664"/>
        <end position="736"/>
    </location>
</feature>
<dbReference type="InterPro" id="IPR001680">
    <property type="entry name" value="WD40_rpt"/>
</dbReference>
<feature type="compositionally biased region" description="Acidic residues" evidence="25">
    <location>
        <begin position="2667"/>
        <end position="2695"/>
    </location>
</feature>
<dbReference type="InterPro" id="IPR004276">
    <property type="entry name" value="GlycoTrans_28_N"/>
</dbReference>
<dbReference type="InterPro" id="IPR050426">
    <property type="entry name" value="Glycosyltransferase_28"/>
</dbReference>
<dbReference type="FunFam" id="2.30.29.30:FF:000560">
    <property type="entry name" value="Sterol 3-beta-glucosyltransferase"/>
    <property type="match status" value="1"/>
</dbReference>
<dbReference type="Gene3D" id="2.30.29.30">
    <property type="entry name" value="Pleckstrin-homology domain (PH domain)/Phosphotyrosine-binding domain (PTB)"/>
    <property type="match status" value="3"/>
</dbReference>
<dbReference type="SMART" id="SM00568">
    <property type="entry name" value="GRAM"/>
    <property type="match status" value="2"/>
</dbReference>
<dbReference type="EC" id="2.4.1.173" evidence="6"/>
<dbReference type="PROSITE" id="PS50003">
    <property type="entry name" value="PH_DOMAIN"/>
    <property type="match status" value="1"/>
</dbReference>
<evidence type="ECO:0000259" key="26">
    <source>
        <dbReference type="PROSITE" id="PS50003"/>
    </source>
</evidence>
<dbReference type="GO" id="GO:0005634">
    <property type="term" value="C:nucleus"/>
    <property type="evidence" value="ECO:0007669"/>
    <property type="project" value="InterPro"/>
</dbReference>
<evidence type="ECO:0000256" key="22">
    <source>
        <dbReference type="ARBA" id="ARBA00047886"/>
    </source>
</evidence>
<dbReference type="Gene3D" id="3.40.50.10190">
    <property type="entry name" value="BRCT domain"/>
    <property type="match status" value="1"/>
</dbReference>
<keyword evidence="13" id="KW-0328">Glycosyltransferase</keyword>
<dbReference type="InterPro" id="IPR010610">
    <property type="entry name" value="EryCIII-like_C"/>
</dbReference>
<feature type="compositionally biased region" description="Basic and acidic residues" evidence="25">
    <location>
        <begin position="1014"/>
        <end position="1038"/>
    </location>
</feature>
<dbReference type="InterPro" id="IPR019775">
    <property type="entry name" value="WD40_repeat_CS"/>
</dbReference>
<dbReference type="SUPFAM" id="SSF50729">
    <property type="entry name" value="PH domain-like"/>
    <property type="match status" value="1"/>
</dbReference>
<dbReference type="InterPro" id="IPR011993">
    <property type="entry name" value="PH-like_dom_sf"/>
</dbReference>
<dbReference type="CDD" id="cd13215">
    <property type="entry name" value="PH-GRAM1_AGT26"/>
    <property type="match status" value="1"/>
</dbReference>
<dbReference type="Pfam" id="PF03033">
    <property type="entry name" value="Glyco_transf_28"/>
    <property type="match status" value="1"/>
</dbReference>
<dbReference type="CDD" id="cd07521">
    <property type="entry name" value="HAD_FCP1-like"/>
    <property type="match status" value="1"/>
</dbReference>
<dbReference type="GO" id="GO:0003677">
    <property type="term" value="F:DNA binding"/>
    <property type="evidence" value="ECO:0007669"/>
    <property type="project" value="UniProtKB-KW"/>
</dbReference>
<dbReference type="SMART" id="SM00320">
    <property type="entry name" value="WD40"/>
    <property type="match status" value="3"/>
</dbReference>
<feature type="region of interest" description="Disordered" evidence="25">
    <location>
        <begin position="2383"/>
        <end position="2410"/>
    </location>
</feature>
<evidence type="ECO:0000256" key="4">
    <source>
        <dbReference type="ARBA" id="ARBA00005434"/>
    </source>
</evidence>
<evidence type="ECO:0000256" key="16">
    <source>
        <dbReference type="ARBA" id="ARBA00022763"/>
    </source>
</evidence>
<dbReference type="InterPro" id="IPR036412">
    <property type="entry name" value="HAD-like_sf"/>
</dbReference>
<dbReference type="InterPro" id="IPR001849">
    <property type="entry name" value="PH_domain"/>
</dbReference>
<keyword evidence="12 24" id="KW-0853">WD repeat</keyword>
<feature type="compositionally biased region" description="Basic and acidic residues" evidence="25">
    <location>
        <begin position="46"/>
        <end position="57"/>
    </location>
</feature>
<comment type="subcellular location">
    <subcellularLocation>
        <location evidence="2">Cytoplasm</location>
    </subcellularLocation>
    <subcellularLocation>
        <location evidence="3">Preautophagosomal structure membrane</location>
        <topology evidence="3">Peripheral membrane protein</topology>
    </subcellularLocation>
</comment>
<dbReference type="CDD" id="cd13216">
    <property type="entry name" value="PH-GRAM2_AGT26"/>
    <property type="match status" value="1"/>
</dbReference>
<feature type="compositionally biased region" description="Low complexity" evidence="25">
    <location>
        <begin position="507"/>
        <end position="518"/>
    </location>
</feature>
<feature type="compositionally biased region" description="Basic and acidic residues" evidence="25">
    <location>
        <begin position="567"/>
        <end position="587"/>
    </location>
</feature>
<comment type="similarity">
    <text evidence="5">Belongs to the glycosyltransferase 28 family.</text>
</comment>
<dbReference type="FunFam" id="3.40.50.2000:FF:000029">
    <property type="entry name" value="Sterol 3-beta-glucosyltransferase"/>
    <property type="match status" value="1"/>
</dbReference>
<evidence type="ECO:0000256" key="24">
    <source>
        <dbReference type="PROSITE-ProRule" id="PRU00221"/>
    </source>
</evidence>
<dbReference type="InterPro" id="IPR048066">
    <property type="entry name" value="ATG26_PH_GRAM1"/>
</dbReference>
<evidence type="ECO:0000313" key="30">
    <source>
        <dbReference type="Proteomes" id="UP001239445"/>
    </source>
</evidence>
<dbReference type="CDD" id="cd03784">
    <property type="entry name" value="GT1_Gtf-like"/>
    <property type="match status" value="1"/>
</dbReference>
<dbReference type="PROSITE" id="PS50172">
    <property type="entry name" value="BRCT"/>
    <property type="match status" value="1"/>
</dbReference>
<keyword evidence="18" id="KW-0072">Autophagy</keyword>
<evidence type="ECO:0000256" key="23">
    <source>
        <dbReference type="ARBA" id="ARBA00049453"/>
    </source>
</evidence>
<keyword evidence="30" id="KW-1185">Reference proteome</keyword>
<proteinExistence type="inferred from homology"/>
<evidence type="ECO:0000256" key="15">
    <source>
        <dbReference type="ARBA" id="ARBA00022737"/>
    </source>
</evidence>
<dbReference type="FunFam" id="3.40.50.2000:FF:000009">
    <property type="entry name" value="Sterol 3-beta-glucosyltransferase UGT80A2"/>
    <property type="match status" value="1"/>
</dbReference>
<dbReference type="CDD" id="cd17729">
    <property type="entry name" value="BRCT_CTDP1"/>
    <property type="match status" value="1"/>
</dbReference>
<keyword evidence="17" id="KW-0653">Protein transport</keyword>
<feature type="region of interest" description="Disordered" evidence="25">
    <location>
        <begin position="1014"/>
        <end position="1080"/>
    </location>
</feature>
<dbReference type="Pfam" id="PF00169">
    <property type="entry name" value="PH"/>
    <property type="match status" value="1"/>
</dbReference>
<feature type="compositionally biased region" description="Polar residues" evidence="25">
    <location>
        <begin position="1133"/>
        <end position="1167"/>
    </location>
</feature>
<protein>
    <recommendedName>
        <fullName evidence="9">DNA damage-binding protein CMR1</fullName>
        <ecNumber evidence="6">2.4.1.173</ecNumber>
    </recommendedName>
    <alternativeName>
        <fullName evidence="21">Autophagy-related protein 26</fullName>
    </alternativeName>
    <alternativeName>
        <fullName evidence="8">DNA damage-binding protein cmr1</fullName>
    </alternativeName>
    <alternativeName>
        <fullName evidence="7">Sterol 3-beta-glucosyltransferase</fullName>
    </alternativeName>
</protein>
<comment type="catalytic activity">
    <reaction evidence="23">
        <text>a sterol + UDP-alpha-D-glucose = a sterol 3-beta-D-glucoside + UDP + H(+)</text>
        <dbReference type="Rhea" id="RHEA:22724"/>
        <dbReference type="ChEBI" id="CHEBI:15378"/>
        <dbReference type="ChEBI" id="CHEBI:15889"/>
        <dbReference type="ChEBI" id="CHEBI:37424"/>
        <dbReference type="ChEBI" id="CHEBI:58223"/>
        <dbReference type="ChEBI" id="CHEBI:58885"/>
        <dbReference type="EC" id="2.4.1.173"/>
    </reaction>
    <physiologicalReaction direction="left-to-right" evidence="23">
        <dbReference type="Rhea" id="RHEA:22725"/>
    </physiologicalReaction>
</comment>
<dbReference type="InterPro" id="IPR004182">
    <property type="entry name" value="GRAM"/>
</dbReference>
<dbReference type="PANTHER" id="PTHR48050:SF25">
    <property type="entry name" value="STEROL 3-BETA-GLUCOSYLTRANSFERASE"/>
    <property type="match status" value="1"/>
</dbReference>
<evidence type="ECO:0000256" key="9">
    <source>
        <dbReference type="ARBA" id="ARBA00021132"/>
    </source>
</evidence>
<dbReference type="InterPro" id="IPR011947">
    <property type="entry name" value="FCP1_euk"/>
</dbReference>
<feature type="region of interest" description="Disordered" evidence="25">
    <location>
        <begin position="756"/>
        <end position="780"/>
    </location>
</feature>
<feature type="repeat" description="WD" evidence="24">
    <location>
        <begin position="345"/>
        <end position="361"/>
    </location>
</feature>
<evidence type="ECO:0000256" key="6">
    <source>
        <dbReference type="ARBA" id="ARBA00012650"/>
    </source>
</evidence>
<dbReference type="PROSITE" id="PS50969">
    <property type="entry name" value="FCP1"/>
    <property type="match status" value="1"/>
</dbReference>
<dbReference type="InterPro" id="IPR023214">
    <property type="entry name" value="HAD_sf"/>
</dbReference>
<feature type="domain" description="PH" evidence="26">
    <location>
        <begin position="834"/>
        <end position="930"/>
    </location>
</feature>
<dbReference type="Gene3D" id="2.130.10.10">
    <property type="entry name" value="YVTN repeat-like/Quinoprotein amine dehydrogenase"/>
    <property type="match status" value="1"/>
</dbReference>
<feature type="region of interest" description="Disordered" evidence="25">
    <location>
        <begin position="1095"/>
        <end position="1202"/>
    </location>
</feature>
<dbReference type="InterPro" id="IPR002213">
    <property type="entry name" value="UDP_glucos_trans"/>
</dbReference>
<keyword evidence="15" id="KW-0677">Repeat</keyword>
<dbReference type="Pfam" id="PF02893">
    <property type="entry name" value="GRAM"/>
    <property type="match status" value="1"/>
</dbReference>
<comment type="function">
    <text evidence="1">DNA-binding protein that binds to both single- and double-stranded DNA. Binds preferentially to UV-damaged DNA. May be involved in DNA-metabolic processes.</text>
</comment>
<dbReference type="SUPFAM" id="SSF50978">
    <property type="entry name" value="WD40 repeat-like"/>
    <property type="match status" value="1"/>
</dbReference>
<evidence type="ECO:0000256" key="19">
    <source>
        <dbReference type="ARBA" id="ARBA00023125"/>
    </source>
</evidence>
<dbReference type="SUPFAM" id="SSF52113">
    <property type="entry name" value="BRCT domain"/>
    <property type="match status" value="1"/>
</dbReference>
<dbReference type="GO" id="GO:0006974">
    <property type="term" value="P:DNA damage response"/>
    <property type="evidence" value="ECO:0007669"/>
    <property type="project" value="UniProtKB-KW"/>
</dbReference>
<feature type="compositionally biased region" description="Polar residues" evidence="25">
    <location>
        <begin position="2797"/>
        <end position="2808"/>
    </location>
</feature>
<feature type="region of interest" description="Disordered" evidence="25">
    <location>
        <begin position="2441"/>
        <end position="2473"/>
    </location>
</feature>
<evidence type="ECO:0000313" key="29">
    <source>
        <dbReference type="EMBL" id="KAK1752845.1"/>
    </source>
</evidence>
<feature type="region of interest" description="Disordered" evidence="25">
    <location>
        <begin position="2653"/>
        <end position="2830"/>
    </location>
</feature>
<feature type="region of interest" description="Disordered" evidence="25">
    <location>
        <begin position="35"/>
        <end position="67"/>
    </location>
</feature>
<evidence type="ECO:0000256" key="8">
    <source>
        <dbReference type="ARBA" id="ARBA00020027"/>
    </source>
</evidence>
<dbReference type="InterPro" id="IPR001357">
    <property type="entry name" value="BRCT_dom"/>
</dbReference>
<accession>A0AAJ0B7V5</accession>
<keyword evidence="20" id="KW-0472">Membrane</keyword>
<dbReference type="GO" id="GO:0006914">
    <property type="term" value="P:autophagy"/>
    <property type="evidence" value="ECO:0007669"/>
    <property type="project" value="UniProtKB-KW"/>
</dbReference>
<dbReference type="NCBIfam" id="TIGR02250">
    <property type="entry name" value="FCP1_euk"/>
    <property type="match status" value="1"/>
</dbReference>
<feature type="domain" description="FCP1 homology" evidence="28">
    <location>
        <begin position="2183"/>
        <end position="2361"/>
    </location>
</feature>
<dbReference type="PROSITE" id="PS50082">
    <property type="entry name" value="WD_REPEATS_2"/>
    <property type="match status" value="1"/>
</dbReference>
<dbReference type="Pfam" id="PF00400">
    <property type="entry name" value="WD40"/>
    <property type="match status" value="1"/>
</dbReference>
<evidence type="ECO:0000256" key="18">
    <source>
        <dbReference type="ARBA" id="ARBA00023006"/>
    </source>
</evidence>
<dbReference type="InterPro" id="IPR015943">
    <property type="entry name" value="WD40/YVTN_repeat-like_dom_sf"/>
</dbReference>
<dbReference type="GO" id="GO:0016906">
    <property type="term" value="F:sterol 3-beta-glucosyltransferase activity"/>
    <property type="evidence" value="ECO:0007669"/>
    <property type="project" value="UniProtKB-EC"/>
</dbReference>
<dbReference type="InterPro" id="IPR048065">
    <property type="entry name" value="ATG26_PH_GRAM2"/>
</dbReference>
<dbReference type="Pfam" id="PF06722">
    <property type="entry name" value="EryCIII-like_C"/>
    <property type="match status" value="1"/>
</dbReference>
<feature type="region of interest" description="Disordered" evidence="25">
    <location>
        <begin position="507"/>
        <end position="594"/>
    </location>
</feature>
<evidence type="ECO:0000256" key="3">
    <source>
        <dbReference type="ARBA" id="ARBA00004623"/>
    </source>
</evidence>
<dbReference type="FunFam" id="2.30.29.30:FF:000303">
    <property type="entry name" value="Sterol 3-beta-glucosyltransferase"/>
    <property type="match status" value="1"/>
</dbReference>
<keyword evidence="14" id="KW-0808">Transferase</keyword>
<comment type="catalytic activity">
    <reaction evidence="22">
        <text>ergosterol + UDP-alpha-D-glucose = ergosteryl 3-beta-D-glucoside + UDP + H(+)</text>
        <dbReference type="Rhea" id="RHEA:61836"/>
        <dbReference type="ChEBI" id="CHEBI:15378"/>
        <dbReference type="ChEBI" id="CHEBI:16933"/>
        <dbReference type="ChEBI" id="CHEBI:52973"/>
        <dbReference type="ChEBI" id="CHEBI:58223"/>
        <dbReference type="ChEBI" id="CHEBI:58885"/>
    </reaction>
    <physiologicalReaction direction="left-to-right" evidence="22">
        <dbReference type="Rhea" id="RHEA:61837"/>
    </physiologicalReaction>
</comment>
<organism evidence="29 30">
    <name type="scientific">Echria macrotheca</name>
    <dbReference type="NCBI Taxonomy" id="438768"/>
    <lineage>
        <taxon>Eukaryota</taxon>
        <taxon>Fungi</taxon>
        <taxon>Dikarya</taxon>
        <taxon>Ascomycota</taxon>
        <taxon>Pezizomycotina</taxon>
        <taxon>Sordariomycetes</taxon>
        <taxon>Sordariomycetidae</taxon>
        <taxon>Sordariales</taxon>
        <taxon>Schizotheciaceae</taxon>
        <taxon>Echria</taxon>
    </lineage>
</organism>
<comment type="similarity">
    <text evidence="4">Belongs to the WD repeat DDB2/WDR76 family.</text>
</comment>
<evidence type="ECO:0000256" key="10">
    <source>
        <dbReference type="ARBA" id="ARBA00022448"/>
    </source>
</evidence>
<feature type="compositionally biased region" description="Basic residues" evidence="25">
    <location>
        <begin position="556"/>
        <end position="566"/>
    </location>
</feature>
<evidence type="ECO:0000259" key="27">
    <source>
        <dbReference type="PROSITE" id="PS50172"/>
    </source>
</evidence>
<dbReference type="SMART" id="SM00577">
    <property type="entry name" value="CPDc"/>
    <property type="match status" value="1"/>
</dbReference>
<evidence type="ECO:0000259" key="28">
    <source>
        <dbReference type="PROSITE" id="PS50969"/>
    </source>
</evidence>
<reference evidence="29" key="1">
    <citation type="submission" date="2023-06" db="EMBL/GenBank/DDBJ databases">
        <title>Genome-scale phylogeny and comparative genomics of the fungal order Sordariales.</title>
        <authorList>
            <consortium name="Lawrence Berkeley National Laboratory"/>
            <person name="Hensen N."/>
            <person name="Bonometti L."/>
            <person name="Westerberg I."/>
            <person name="Brannstrom I.O."/>
            <person name="Guillou S."/>
            <person name="Cros-Aarteil S."/>
            <person name="Calhoun S."/>
            <person name="Haridas S."/>
            <person name="Kuo A."/>
            <person name="Mondo S."/>
            <person name="Pangilinan J."/>
            <person name="Riley R."/>
            <person name="Labutti K."/>
            <person name="Andreopoulos B."/>
            <person name="Lipzen A."/>
            <person name="Chen C."/>
            <person name="Yanf M."/>
            <person name="Daum C."/>
            <person name="Ng V."/>
            <person name="Clum A."/>
            <person name="Steindorff A."/>
            <person name="Ohm R."/>
            <person name="Martin F."/>
            <person name="Silar P."/>
            <person name="Natvig D."/>
            <person name="Lalanne C."/>
            <person name="Gautier V."/>
            <person name="Ament-Velasquez S.L."/>
            <person name="Kruys A."/>
            <person name="Hutchinson M.I."/>
            <person name="Powell A.J."/>
            <person name="Barry K."/>
            <person name="Miller A.N."/>
            <person name="Grigoriev I.V."/>
            <person name="Debuchy R."/>
            <person name="Gladieux P."/>
            <person name="Thoren M.H."/>
            <person name="Johannesson H."/>
        </authorList>
    </citation>
    <scope>NUCLEOTIDE SEQUENCE</scope>
    <source>
        <strain evidence="29">PSN4</strain>
    </source>
</reference>
<dbReference type="Pfam" id="PF03031">
    <property type="entry name" value="NIF"/>
    <property type="match status" value="1"/>
</dbReference>
<evidence type="ECO:0000256" key="13">
    <source>
        <dbReference type="ARBA" id="ARBA00022676"/>
    </source>
</evidence>